<evidence type="ECO:0000313" key="3">
    <source>
        <dbReference type="Proteomes" id="UP001217417"/>
    </source>
</evidence>
<dbReference type="AlphaFoldDB" id="A0AAD7QUL4"/>
<dbReference type="Proteomes" id="UP001217417">
    <property type="component" value="Unassembled WGS sequence"/>
</dbReference>
<keyword evidence="1" id="KW-1133">Transmembrane helix</keyword>
<evidence type="ECO:0000313" key="2">
    <source>
        <dbReference type="EMBL" id="KAJ8101271.1"/>
    </source>
</evidence>
<evidence type="ECO:0000256" key="1">
    <source>
        <dbReference type="SAM" id="Phobius"/>
    </source>
</evidence>
<comment type="caution">
    <text evidence="2">The sequence shown here is derived from an EMBL/GenBank/DDBJ whole genome shotgun (WGS) entry which is preliminary data.</text>
</comment>
<proteinExistence type="predicted"/>
<dbReference type="EMBL" id="JARPMG010000004">
    <property type="protein sequence ID" value="KAJ8101271.1"/>
    <property type="molecule type" value="Genomic_DNA"/>
</dbReference>
<keyword evidence="3" id="KW-1185">Reference proteome</keyword>
<keyword evidence="1" id="KW-0812">Transmembrane</keyword>
<name>A0AAD7QUL4_9ASCO</name>
<dbReference type="GeneID" id="80882515"/>
<gene>
    <name evidence="2" type="ORF">POJ06DRAFT_251024</name>
</gene>
<keyword evidence="1" id="KW-0472">Membrane</keyword>
<reference evidence="2" key="1">
    <citation type="submission" date="2023-03" db="EMBL/GenBank/DDBJ databases">
        <title>Near-Complete genome sequence of Lipomyces tetrasporous NRRL Y-64009, an oleaginous yeast capable of growing on lignocellulosic hydrolysates.</title>
        <authorList>
            <consortium name="Lawrence Berkeley National Laboratory"/>
            <person name="Jagtap S.S."/>
            <person name="Liu J.-J."/>
            <person name="Walukiewicz H.E."/>
            <person name="Pangilinan J."/>
            <person name="Lipzen A."/>
            <person name="Ahrendt S."/>
            <person name="Koriabine M."/>
            <person name="Cobaugh K."/>
            <person name="Salamov A."/>
            <person name="Yoshinaga Y."/>
            <person name="Ng V."/>
            <person name="Daum C."/>
            <person name="Grigoriev I.V."/>
            <person name="Slininger P.J."/>
            <person name="Dien B.S."/>
            <person name="Jin Y.-S."/>
            <person name="Rao C.V."/>
        </authorList>
    </citation>
    <scope>NUCLEOTIDE SEQUENCE</scope>
    <source>
        <strain evidence="2">NRRL Y-64009</strain>
    </source>
</reference>
<feature type="transmembrane region" description="Helical" evidence="1">
    <location>
        <begin position="12"/>
        <end position="31"/>
    </location>
</feature>
<protein>
    <submittedName>
        <fullName evidence="2">Uncharacterized protein</fullName>
    </submittedName>
</protein>
<organism evidence="2 3">
    <name type="scientific">Lipomyces tetrasporus</name>
    <dbReference type="NCBI Taxonomy" id="54092"/>
    <lineage>
        <taxon>Eukaryota</taxon>
        <taxon>Fungi</taxon>
        <taxon>Dikarya</taxon>
        <taxon>Ascomycota</taxon>
        <taxon>Saccharomycotina</taxon>
        <taxon>Lipomycetes</taxon>
        <taxon>Lipomycetales</taxon>
        <taxon>Lipomycetaceae</taxon>
        <taxon>Lipomyces</taxon>
    </lineage>
</organism>
<accession>A0AAD7QUL4</accession>
<dbReference type="RefSeq" id="XP_056044721.1">
    <property type="nucleotide sequence ID" value="XM_056187349.1"/>
</dbReference>
<sequence>MFKFLNRITVTLVSFVKLIFCCFVWSLFNLVGRVSLALYQWTKQALFRVHARHGSTAQNTHKHRLPSAGTILQAIMLHICTTEN</sequence>